<sequence length="60" mass="7214">MKVKMFNIDGEVLFLKKISTRNLEKRRSPEDNKMKNLKKGIYFLHYDFETSQFTKKVVIS</sequence>
<evidence type="ECO:0000313" key="5">
    <source>
        <dbReference type="Proteomes" id="UP000396862"/>
    </source>
</evidence>
<gene>
    <name evidence="3" type="ORF">CLV93_101272</name>
    <name evidence="2" type="ORF">JCM18694_01840</name>
</gene>
<reference evidence="3 4" key="1">
    <citation type="submission" date="2018-03" db="EMBL/GenBank/DDBJ databases">
        <title>Genomic Encyclopedia of Archaeal and Bacterial Type Strains, Phase II (KMG-II): from individual species to whole genera.</title>
        <authorList>
            <person name="Goeker M."/>
        </authorList>
    </citation>
    <scope>NUCLEOTIDE SEQUENCE [LARGE SCALE GENOMIC DNA]</scope>
    <source>
        <strain evidence="3 4">DSM 27267</strain>
    </source>
</reference>
<evidence type="ECO:0000313" key="3">
    <source>
        <dbReference type="EMBL" id="PSK85318.1"/>
    </source>
</evidence>
<dbReference type="InterPro" id="IPR026444">
    <property type="entry name" value="Secre_tail"/>
</dbReference>
<comment type="caution">
    <text evidence="3">The sequence shown here is derived from an EMBL/GenBank/DDBJ whole genome shotgun (WGS) entry which is preliminary data.</text>
</comment>
<reference evidence="2 5" key="2">
    <citation type="submission" date="2019-10" db="EMBL/GenBank/DDBJ databases">
        <title>Prolixibacter strains distinguished by the presence of nitrate reductase genes were adept at nitrate-dependent anaerobic corrosion of metallic iron and carbon steel.</title>
        <authorList>
            <person name="Iino T."/>
            <person name="Shono N."/>
            <person name="Ito K."/>
            <person name="Nakamura R."/>
            <person name="Sueoka K."/>
            <person name="Harayama S."/>
            <person name="Ohkuma M."/>
        </authorList>
    </citation>
    <scope>NUCLEOTIDE SEQUENCE [LARGE SCALE GENOMIC DNA]</scope>
    <source>
        <strain evidence="2 5">MIC1-1</strain>
    </source>
</reference>
<evidence type="ECO:0000259" key="1">
    <source>
        <dbReference type="Pfam" id="PF18962"/>
    </source>
</evidence>
<dbReference type="OrthoDB" id="9885689at2"/>
<name>A0A2P8CK19_9BACT</name>
<accession>A0A2P8CK19</accession>
<dbReference type="AlphaFoldDB" id="A0A2P8CK19"/>
<dbReference type="NCBIfam" id="TIGR04183">
    <property type="entry name" value="Por_Secre_tail"/>
    <property type="match status" value="1"/>
</dbReference>
<dbReference type="Proteomes" id="UP000396862">
    <property type="component" value="Unassembled WGS sequence"/>
</dbReference>
<protein>
    <submittedName>
        <fullName evidence="3">Putative secreted protein (Por secretion system target)</fullName>
    </submittedName>
</protein>
<dbReference type="EMBL" id="PYGC01000001">
    <property type="protein sequence ID" value="PSK85318.1"/>
    <property type="molecule type" value="Genomic_DNA"/>
</dbReference>
<evidence type="ECO:0000313" key="2">
    <source>
        <dbReference type="EMBL" id="GET19938.1"/>
    </source>
</evidence>
<proteinExistence type="predicted"/>
<organism evidence="3 4">
    <name type="scientific">Prolixibacter denitrificans</name>
    <dbReference type="NCBI Taxonomy" id="1541063"/>
    <lineage>
        <taxon>Bacteria</taxon>
        <taxon>Pseudomonadati</taxon>
        <taxon>Bacteroidota</taxon>
        <taxon>Bacteroidia</taxon>
        <taxon>Marinilabiliales</taxon>
        <taxon>Prolixibacteraceae</taxon>
        <taxon>Prolixibacter</taxon>
    </lineage>
</organism>
<dbReference type="EMBL" id="BLAU01000001">
    <property type="protein sequence ID" value="GET19938.1"/>
    <property type="molecule type" value="Genomic_DNA"/>
</dbReference>
<keyword evidence="5" id="KW-1185">Reference proteome</keyword>
<evidence type="ECO:0000313" key="4">
    <source>
        <dbReference type="Proteomes" id="UP000240621"/>
    </source>
</evidence>
<feature type="domain" description="Secretion system C-terminal sorting" evidence="1">
    <location>
        <begin position="2"/>
        <end position="59"/>
    </location>
</feature>
<dbReference type="Proteomes" id="UP000240621">
    <property type="component" value="Unassembled WGS sequence"/>
</dbReference>
<dbReference type="Pfam" id="PF18962">
    <property type="entry name" value="Por_Secre_tail"/>
    <property type="match status" value="1"/>
</dbReference>